<dbReference type="SUPFAM" id="SSF109854">
    <property type="entry name" value="DinB/YfiT-like putative metalloenzymes"/>
    <property type="match status" value="1"/>
</dbReference>
<comment type="caution">
    <text evidence="1">The sequence shown here is derived from an EMBL/GenBank/DDBJ whole genome shotgun (WGS) entry which is preliminary data.</text>
</comment>
<organism evidence="1 2">
    <name type="scientific">Colletotrichum fioriniae PJ7</name>
    <dbReference type="NCBI Taxonomy" id="1445577"/>
    <lineage>
        <taxon>Eukaryota</taxon>
        <taxon>Fungi</taxon>
        <taxon>Dikarya</taxon>
        <taxon>Ascomycota</taxon>
        <taxon>Pezizomycotina</taxon>
        <taxon>Sordariomycetes</taxon>
        <taxon>Hypocreomycetidae</taxon>
        <taxon>Glomerellales</taxon>
        <taxon>Glomerellaceae</taxon>
        <taxon>Colletotrichum</taxon>
        <taxon>Colletotrichum acutatum species complex</taxon>
    </lineage>
</organism>
<dbReference type="InterPro" id="IPR018531">
    <property type="entry name" value="DUF1993"/>
</dbReference>
<dbReference type="AlphaFoldDB" id="A0A010QP99"/>
<evidence type="ECO:0008006" key="3">
    <source>
        <dbReference type="Google" id="ProtNLM"/>
    </source>
</evidence>
<dbReference type="KEGG" id="cfj:CFIO01_02625"/>
<dbReference type="PANTHER" id="PTHR36922:SF1">
    <property type="entry name" value="DUF1993 DOMAIN-CONTAINING PROTEIN"/>
    <property type="match status" value="1"/>
</dbReference>
<sequence>MKTPNSPEFMDAPALSPETSGVLLNFPSSKHRNIAVMASVTVYDAVIPTFTKGLKTFDHILTKAEEHAKANNVDVNTYPEARLVEDQLPLTFQVQNATKTVKTNISRLTGVELEPYENTEKTIPDLHKRIKDALDLLSKVDAATVNAKADAQVDLPIFGGKTLKVTAREAALSHGVPNFFFHLNAGYAILRSKGVPVGKADYLGSFVAQ</sequence>
<keyword evidence="2" id="KW-1185">Reference proteome</keyword>
<gene>
    <name evidence="1" type="ORF">CFIO01_02625</name>
</gene>
<dbReference type="Proteomes" id="UP000020467">
    <property type="component" value="Unassembled WGS sequence"/>
</dbReference>
<accession>A0A010QP99</accession>
<dbReference type="eggNOG" id="ENOG502SRAW">
    <property type="taxonomic scope" value="Eukaryota"/>
</dbReference>
<dbReference type="PANTHER" id="PTHR36922">
    <property type="entry name" value="BLL2446 PROTEIN"/>
    <property type="match status" value="1"/>
</dbReference>
<evidence type="ECO:0000313" key="2">
    <source>
        <dbReference type="Proteomes" id="UP000020467"/>
    </source>
</evidence>
<dbReference type="HOGENOM" id="CLU_090929_1_0_1"/>
<proteinExistence type="predicted"/>
<protein>
    <recommendedName>
        <fullName evidence="3">Helix-turn-helix-domain containing protein type</fullName>
    </recommendedName>
</protein>
<evidence type="ECO:0000313" key="1">
    <source>
        <dbReference type="EMBL" id="EXF81917.1"/>
    </source>
</evidence>
<reference evidence="1 2" key="1">
    <citation type="submission" date="2014-02" db="EMBL/GenBank/DDBJ databases">
        <title>The genome sequence of Colletotrichum fioriniae PJ7.</title>
        <authorList>
            <person name="Baroncelli R."/>
            <person name="Thon M.R."/>
        </authorList>
    </citation>
    <scope>NUCLEOTIDE SEQUENCE [LARGE SCALE GENOMIC DNA]</scope>
    <source>
        <strain evidence="1 2">PJ7</strain>
    </source>
</reference>
<dbReference type="EMBL" id="JARH01000344">
    <property type="protein sequence ID" value="EXF81917.1"/>
    <property type="molecule type" value="Genomic_DNA"/>
</dbReference>
<dbReference type="Pfam" id="PF09351">
    <property type="entry name" value="DUF1993"/>
    <property type="match status" value="1"/>
</dbReference>
<name>A0A010QP99_9PEZI</name>
<dbReference type="Gene3D" id="1.20.120.450">
    <property type="entry name" value="dinb family like domain"/>
    <property type="match status" value="1"/>
</dbReference>
<dbReference type="InterPro" id="IPR034660">
    <property type="entry name" value="DinB/YfiT-like"/>
</dbReference>
<dbReference type="OrthoDB" id="3724345at2759"/>